<sequence length="118" mass="12458">MTKIADHDAYIAAAPEPFQPALKQLRALLARVLPEAEEVVAYNMPGFKLGGSVVAGYAAFSKQCGLYLHPSAISEHAEEIAAAGLKATKTGITFSPRKPIPDDLVERLARASRKGAGA</sequence>
<protein>
    <recommendedName>
        <fullName evidence="1">YdhG-like domain-containing protein</fullName>
    </recommendedName>
</protein>
<dbReference type="InterPro" id="IPR014922">
    <property type="entry name" value="YdhG-like"/>
</dbReference>
<evidence type="ECO:0000259" key="1">
    <source>
        <dbReference type="Pfam" id="PF08818"/>
    </source>
</evidence>
<dbReference type="EMBL" id="CP012109">
    <property type="protein sequence ID" value="AKQ67424.1"/>
    <property type="molecule type" value="Genomic_DNA"/>
</dbReference>
<reference evidence="2 3" key="1">
    <citation type="journal article" date="2016" name="PLoS ONE">
        <title>Complete Genome Sequence and Comparative Genomics of a Novel Myxobacterium Myxococcus hansupus.</title>
        <authorList>
            <person name="Sharma G."/>
            <person name="Narwani T."/>
            <person name="Subramanian S."/>
        </authorList>
    </citation>
    <scope>NUCLEOTIDE SEQUENCE [LARGE SCALE GENOMIC DNA]</scope>
    <source>
        <strain evidence="3">mixupus</strain>
    </source>
</reference>
<keyword evidence="3" id="KW-1185">Reference proteome</keyword>
<dbReference type="OrthoDB" id="3837807at2"/>
<dbReference type="PATRIC" id="fig|1297742.4.peg.4378"/>
<dbReference type="SUPFAM" id="SSF159888">
    <property type="entry name" value="YdhG-like"/>
    <property type="match status" value="1"/>
</dbReference>
<dbReference type="RefSeq" id="WP_002634840.1">
    <property type="nucleotide sequence ID" value="NZ_CP012109.1"/>
</dbReference>
<dbReference type="AlphaFoldDB" id="A0A0H4WX75"/>
<name>A0A0H4WX75_9BACT</name>
<organism evidence="2 3">
    <name type="scientific">Pseudomyxococcus hansupus</name>
    <dbReference type="NCBI Taxonomy" id="1297742"/>
    <lineage>
        <taxon>Bacteria</taxon>
        <taxon>Pseudomonadati</taxon>
        <taxon>Myxococcota</taxon>
        <taxon>Myxococcia</taxon>
        <taxon>Myxococcales</taxon>
        <taxon>Cystobacterineae</taxon>
        <taxon>Myxococcaceae</taxon>
        <taxon>Pseudomyxococcus</taxon>
    </lineage>
</organism>
<proteinExistence type="predicted"/>
<dbReference type="Proteomes" id="UP000009026">
    <property type="component" value="Chromosome"/>
</dbReference>
<evidence type="ECO:0000313" key="3">
    <source>
        <dbReference type="Proteomes" id="UP000009026"/>
    </source>
</evidence>
<evidence type="ECO:0000313" key="2">
    <source>
        <dbReference type="EMBL" id="AKQ67424.1"/>
    </source>
</evidence>
<dbReference type="Gene3D" id="3.90.1150.200">
    <property type="match status" value="1"/>
</dbReference>
<dbReference type="KEGG" id="mym:A176_004336"/>
<gene>
    <name evidence="2" type="ORF">A176_004336</name>
</gene>
<accession>A0A0H4WX75</accession>
<feature type="domain" description="YdhG-like" evidence="1">
    <location>
        <begin position="19"/>
        <end position="111"/>
    </location>
</feature>
<dbReference type="Pfam" id="PF08818">
    <property type="entry name" value="DUF1801"/>
    <property type="match status" value="1"/>
</dbReference>
<dbReference type="eggNOG" id="COG5646">
    <property type="taxonomic scope" value="Bacteria"/>
</dbReference>
<dbReference type="STRING" id="1297742.A176_004336"/>